<organism evidence="3">
    <name type="scientific">Sesamum latifolium</name>
    <dbReference type="NCBI Taxonomy" id="2727402"/>
    <lineage>
        <taxon>Eukaryota</taxon>
        <taxon>Viridiplantae</taxon>
        <taxon>Streptophyta</taxon>
        <taxon>Embryophyta</taxon>
        <taxon>Tracheophyta</taxon>
        <taxon>Spermatophyta</taxon>
        <taxon>Magnoliopsida</taxon>
        <taxon>eudicotyledons</taxon>
        <taxon>Gunneridae</taxon>
        <taxon>Pentapetalae</taxon>
        <taxon>asterids</taxon>
        <taxon>lamiids</taxon>
        <taxon>Lamiales</taxon>
        <taxon>Pedaliaceae</taxon>
        <taxon>Sesamum</taxon>
    </lineage>
</organism>
<dbReference type="Pfam" id="PF23156">
    <property type="entry name" value="DUF7054"/>
    <property type="match status" value="1"/>
</dbReference>
<proteinExistence type="predicted"/>
<sequence length="209" mass="23299">MPSPKNHRKVGYEKNKKGRLSEKASSFHGKGAGLVAEMLPRPRTVPELLAGRRAGGTAVDEGVAQGKPPKLTKLLLNVTIQRSLGPVHVLMPPEATVEELIAAAIRQYVKEARRPVLPSTDASAFDLHYSQFSLESLDREEKLMELVQETSFCVQKGQRRRAASQPCLRDFKLFKRSWSGDQEGFTMAEIHGFFAVNQLIYSNSLQIVR</sequence>
<feature type="domain" description="DUF7054" evidence="2">
    <location>
        <begin position="70"/>
        <end position="147"/>
    </location>
</feature>
<feature type="compositionally biased region" description="Basic and acidic residues" evidence="1">
    <location>
        <begin position="10"/>
        <end position="22"/>
    </location>
</feature>
<reference evidence="3" key="1">
    <citation type="submission" date="2020-06" db="EMBL/GenBank/DDBJ databases">
        <authorList>
            <person name="Li T."/>
            <person name="Hu X."/>
            <person name="Zhang T."/>
            <person name="Song X."/>
            <person name="Zhang H."/>
            <person name="Dai N."/>
            <person name="Sheng W."/>
            <person name="Hou X."/>
            <person name="Wei L."/>
        </authorList>
    </citation>
    <scope>NUCLEOTIDE SEQUENCE</scope>
    <source>
        <strain evidence="3">KEN1</strain>
        <tissue evidence="3">Leaf</tissue>
    </source>
</reference>
<evidence type="ECO:0000313" key="3">
    <source>
        <dbReference type="EMBL" id="KAL0460755.1"/>
    </source>
</evidence>
<evidence type="ECO:0000259" key="2">
    <source>
        <dbReference type="Pfam" id="PF23156"/>
    </source>
</evidence>
<protein>
    <recommendedName>
        <fullName evidence="2">DUF7054 domain-containing protein</fullName>
    </recommendedName>
</protein>
<dbReference type="PANTHER" id="PTHR33270">
    <property type="entry name" value="BNAC05G50380D PROTEIN"/>
    <property type="match status" value="1"/>
</dbReference>
<gene>
    <name evidence="3" type="ORF">Slati_0702700</name>
</gene>
<evidence type="ECO:0000256" key="1">
    <source>
        <dbReference type="SAM" id="MobiDB-lite"/>
    </source>
</evidence>
<name>A0AAW2Y4Z4_9LAMI</name>
<dbReference type="EMBL" id="JACGWN010000002">
    <property type="protein sequence ID" value="KAL0460755.1"/>
    <property type="molecule type" value="Genomic_DNA"/>
</dbReference>
<accession>A0AAW2Y4Z4</accession>
<feature type="region of interest" description="Disordered" evidence="1">
    <location>
        <begin position="1"/>
        <end position="25"/>
    </location>
</feature>
<reference evidence="3" key="2">
    <citation type="journal article" date="2024" name="Plant">
        <title>Genomic evolution and insights into agronomic trait innovations of Sesamum species.</title>
        <authorList>
            <person name="Miao H."/>
            <person name="Wang L."/>
            <person name="Qu L."/>
            <person name="Liu H."/>
            <person name="Sun Y."/>
            <person name="Le M."/>
            <person name="Wang Q."/>
            <person name="Wei S."/>
            <person name="Zheng Y."/>
            <person name="Lin W."/>
            <person name="Duan Y."/>
            <person name="Cao H."/>
            <person name="Xiong S."/>
            <person name="Wang X."/>
            <person name="Wei L."/>
            <person name="Li C."/>
            <person name="Ma Q."/>
            <person name="Ju M."/>
            <person name="Zhao R."/>
            <person name="Li G."/>
            <person name="Mu C."/>
            <person name="Tian Q."/>
            <person name="Mei H."/>
            <person name="Zhang T."/>
            <person name="Gao T."/>
            <person name="Zhang H."/>
        </authorList>
    </citation>
    <scope>NUCLEOTIDE SEQUENCE</scope>
    <source>
        <strain evidence="3">KEN1</strain>
    </source>
</reference>
<dbReference type="InterPro" id="IPR055482">
    <property type="entry name" value="DUF7054"/>
</dbReference>
<dbReference type="InterPro" id="IPR040358">
    <property type="entry name" value="At4g22758-like"/>
</dbReference>
<comment type="caution">
    <text evidence="3">The sequence shown here is derived from an EMBL/GenBank/DDBJ whole genome shotgun (WGS) entry which is preliminary data.</text>
</comment>
<dbReference type="PANTHER" id="PTHR33270:SF24">
    <property type="entry name" value="EXPRESSED PROTEIN"/>
    <property type="match status" value="1"/>
</dbReference>
<dbReference type="AlphaFoldDB" id="A0AAW2Y4Z4"/>